<dbReference type="GO" id="GO:0008897">
    <property type="term" value="F:holo-[acyl-carrier-protein] synthase activity"/>
    <property type="evidence" value="ECO:0007669"/>
    <property type="project" value="InterPro"/>
</dbReference>
<dbReference type="Proteomes" id="UP000192521">
    <property type="component" value="Unassembled WGS sequence"/>
</dbReference>
<protein>
    <recommendedName>
        <fullName evidence="5">Phosphopantetheinyl transferase</fullName>
    </recommendedName>
</protein>
<dbReference type="InterPro" id="IPR037143">
    <property type="entry name" value="4-PPantetheinyl_Trfase_dom_sf"/>
</dbReference>
<dbReference type="Gene3D" id="3.90.470.20">
    <property type="entry name" value="4'-phosphopantetheinyl transferase domain"/>
    <property type="match status" value="1"/>
</dbReference>
<gene>
    <name evidence="2" type="ORF">B2M27_01335</name>
    <name evidence="1" type="ORF">I8531_001443</name>
</gene>
<name>A0A9P3T6K5_KLUIN</name>
<proteinExistence type="predicted"/>
<reference evidence="1" key="2">
    <citation type="journal article" date="2018" name="Genome Biol.">
        <title>SKESA: strategic k-mer extension for scrupulous assemblies.</title>
        <authorList>
            <person name="Souvorov A."/>
            <person name="Agarwala R."/>
            <person name="Lipman D.J."/>
        </authorList>
    </citation>
    <scope>NUCLEOTIDE SEQUENCE</scope>
    <source>
        <strain evidence="1">CAVp300</strain>
    </source>
</reference>
<organism evidence="1 4">
    <name type="scientific">Kluyvera intermedia</name>
    <name type="common">Enterobacter intermedius</name>
    <dbReference type="NCBI Taxonomy" id="61648"/>
    <lineage>
        <taxon>Bacteria</taxon>
        <taxon>Pseudomonadati</taxon>
        <taxon>Pseudomonadota</taxon>
        <taxon>Gammaproteobacteria</taxon>
        <taxon>Enterobacterales</taxon>
        <taxon>Enterobacteriaceae</taxon>
        <taxon>Kluyvera</taxon>
    </lineage>
</organism>
<evidence type="ECO:0000313" key="2">
    <source>
        <dbReference type="EMBL" id="ORJ52361.1"/>
    </source>
</evidence>
<dbReference type="RefSeq" id="WP_047372460.1">
    <property type="nucleotide sequence ID" value="NZ_CABMNU010000005.1"/>
</dbReference>
<evidence type="ECO:0000313" key="3">
    <source>
        <dbReference type="Proteomes" id="UP000192521"/>
    </source>
</evidence>
<dbReference type="AlphaFoldDB" id="A0A9P3T6K5"/>
<accession>A0A9P3T6K5</accession>
<dbReference type="GO" id="GO:0000287">
    <property type="term" value="F:magnesium ion binding"/>
    <property type="evidence" value="ECO:0007669"/>
    <property type="project" value="InterPro"/>
</dbReference>
<evidence type="ECO:0008006" key="5">
    <source>
        <dbReference type="Google" id="ProtNLM"/>
    </source>
</evidence>
<dbReference type="EMBL" id="DACSUM010000008">
    <property type="protein sequence ID" value="HAT3581164.1"/>
    <property type="molecule type" value="Genomic_DNA"/>
</dbReference>
<keyword evidence="3" id="KW-1185">Reference proteome</keyword>
<evidence type="ECO:0000313" key="4">
    <source>
        <dbReference type="Proteomes" id="UP000867740"/>
    </source>
</evidence>
<reference evidence="1" key="3">
    <citation type="submission" date="2020-10" db="EMBL/GenBank/DDBJ databases">
        <authorList>
            <consortium name="NCBI Pathogen Detection Project"/>
        </authorList>
    </citation>
    <scope>NUCLEOTIDE SEQUENCE</scope>
    <source>
        <strain evidence="1">CAVp300</strain>
    </source>
</reference>
<evidence type="ECO:0000313" key="1">
    <source>
        <dbReference type="EMBL" id="HAT3581164.1"/>
    </source>
</evidence>
<dbReference type="Proteomes" id="UP000867740">
    <property type="component" value="Unassembled WGS sequence"/>
</dbReference>
<comment type="caution">
    <text evidence="1">The sequence shown here is derived from an EMBL/GenBank/DDBJ whole genome shotgun (WGS) entry which is preliminary data.</text>
</comment>
<reference evidence="2 3" key="1">
    <citation type="submission" date="2017-02" db="EMBL/GenBank/DDBJ databases">
        <title>Draft genome sequence of a Kluyvera intermedia isolate from a patient with a pancreatic abscess.</title>
        <authorList>
            <person name="Thele R."/>
        </authorList>
    </citation>
    <scope>NUCLEOTIDE SEQUENCE [LARGE SCALE GENOMIC DNA]</scope>
    <source>
        <strain evidence="2 3">FOSA7093</strain>
    </source>
</reference>
<sequence>MATHFARGILSEGCLVSTRLSGACHNSARQLPEHQQSRYLASRALLAEMMFMLYGISELPDIIIESSGRPKFSDPGLPHFSLAYAGNMVGVAITTEGECGLDMELQRATRSFHSPHAQKAWQFSSNEQLWINNQNDPNEAQAQLSTLRQSVLKLLNQMQDSPGMLQLLPGAGRLRVPQLAQVEVLCDAEDVLIWSVAVTPAIESLKIWEFDCRNGWRFLPDVQTRANDPASRLMRFTSLPAEKALIIN</sequence>
<dbReference type="OrthoDB" id="7061431at2"/>
<dbReference type="EMBL" id="MWPR01000001">
    <property type="protein sequence ID" value="ORJ52361.1"/>
    <property type="molecule type" value="Genomic_DNA"/>
</dbReference>